<dbReference type="KEGG" id="gur:Gura_0599"/>
<gene>
    <name evidence="3" type="ordered locus">Gura_0599</name>
</gene>
<organism evidence="3 4">
    <name type="scientific">Geotalea uraniireducens (strain Rf4)</name>
    <name type="common">Geobacter uraniireducens</name>
    <dbReference type="NCBI Taxonomy" id="351605"/>
    <lineage>
        <taxon>Bacteria</taxon>
        <taxon>Pseudomonadati</taxon>
        <taxon>Thermodesulfobacteriota</taxon>
        <taxon>Desulfuromonadia</taxon>
        <taxon>Geobacterales</taxon>
        <taxon>Geobacteraceae</taxon>
        <taxon>Geotalea</taxon>
    </lineage>
</organism>
<sequence>MIARTHSKVQLETALSRSRITLLIGPRQCGKTTLARQFVPSDSTNYFDLEDPVSLARLEEPMTALAPLTGLVVIDEVQRRPELFPVLRVLADRQPLPARFLILGSAAPELLRQSSESLAGRMEIVTMSGFSLAEVGIEQQSRHWLRGGFPCSYLAASDNDSFAWLKSFTLTLVERDIPQLGIGVPAAMLIHFWTMLAHCHGQIWNAAPPARSLGVTEPTVRRYLDLLEGVFMVRQLQPWHANLKKRQVKSPKVYFRDTGVLHHLLGIRGERELLNHPACGASWEGYVIEEAIRVVSPDEAYFWATHNGAELDLLLVKNGLRIGIECKRTDAPRLTTSMRTSLTDLELDRLVVIYPGIRRYSLTEGVDVLPLVELASLSGR</sequence>
<dbReference type="PANTHER" id="PTHR43566:SF2">
    <property type="entry name" value="DUF4143 DOMAIN-CONTAINING PROTEIN"/>
    <property type="match status" value="1"/>
</dbReference>
<reference evidence="3 4" key="1">
    <citation type="submission" date="2007-05" db="EMBL/GenBank/DDBJ databases">
        <title>Complete sequence of Geobacter uraniireducens Rf4.</title>
        <authorList>
            <consortium name="US DOE Joint Genome Institute"/>
            <person name="Copeland A."/>
            <person name="Lucas S."/>
            <person name="Lapidus A."/>
            <person name="Barry K."/>
            <person name="Detter J.C."/>
            <person name="Glavina del Rio T."/>
            <person name="Hammon N."/>
            <person name="Israni S."/>
            <person name="Dalin E."/>
            <person name="Tice H."/>
            <person name="Pitluck S."/>
            <person name="Chertkov O."/>
            <person name="Brettin T."/>
            <person name="Bruce D."/>
            <person name="Han C."/>
            <person name="Schmutz J."/>
            <person name="Larimer F."/>
            <person name="Land M."/>
            <person name="Hauser L."/>
            <person name="Kyrpides N."/>
            <person name="Mikhailova N."/>
            <person name="Shelobolina E."/>
            <person name="Aklujkar M."/>
            <person name="Lovley D."/>
            <person name="Richardson P."/>
        </authorList>
    </citation>
    <scope>NUCLEOTIDE SEQUENCE [LARGE SCALE GENOMIC DNA]</scope>
    <source>
        <strain evidence="3 4">Rf4</strain>
    </source>
</reference>
<protein>
    <submittedName>
        <fullName evidence="3">ATPase (AAA+ superfamily)-like protein</fullName>
    </submittedName>
</protein>
<evidence type="ECO:0000259" key="1">
    <source>
        <dbReference type="Pfam" id="PF13173"/>
    </source>
</evidence>
<evidence type="ECO:0000259" key="2">
    <source>
        <dbReference type="Pfam" id="PF13635"/>
    </source>
</evidence>
<dbReference type="Pfam" id="PF13635">
    <property type="entry name" value="DUF4143"/>
    <property type="match status" value="1"/>
</dbReference>
<dbReference type="InterPro" id="IPR027417">
    <property type="entry name" value="P-loop_NTPase"/>
</dbReference>
<dbReference type="EMBL" id="CP000698">
    <property type="protein sequence ID" value="ABQ24811.1"/>
    <property type="molecule type" value="Genomic_DNA"/>
</dbReference>
<dbReference type="Gene3D" id="3.40.50.300">
    <property type="entry name" value="P-loop containing nucleotide triphosphate hydrolases"/>
    <property type="match status" value="1"/>
</dbReference>
<dbReference type="AlphaFoldDB" id="A5GC89"/>
<dbReference type="RefSeq" id="WP_011937536.1">
    <property type="nucleotide sequence ID" value="NC_009483.1"/>
</dbReference>
<dbReference type="STRING" id="351605.Gura_0599"/>
<dbReference type="SUPFAM" id="SSF52540">
    <property type="entry name" value="P-loop containing nucleoside triphosphate hydrolases"/>
    <property type="match status" value="1"/>
</dbReference>
<name>A5GC89_GEOUR</name>
<dbReference type="PANTHER" id="PTHR43566">
    <property type="entry name" value="CONSERVED PROTEIN"/>
    <property type="match status" value="1"/>
</dbReference>
<dbReference type="Pfam" id="PF13173">
    <property type="entry name" value="AAA_14"/>
    <property type="match status" value="1"/>
</dbReference>
<dbReference type="Proteomes" id="UP000006695">
    <property type="component" value="Chromosome"/>
</dbReference>
<accession>A5GC89</accession>
<evidence type="ECO:0000313" key="3">
    <source>
        <dbReference type="EMBL" id="ABQ24811.1"/>
    </source>
</evidence>
<feature type="domain" description="DUF4143" evidence="2">
    <location>
        <begin position="174"/>
        <end position="328"/>
    </location>
</feature>
<keyword evidence="4" id="KW-1185">Reference proteome</keyword>
<dbReference type="HOGENOM" id="CLU_041527_3_1_7"/>
<dbReference type="InterPro" id="IPR041682">
    <property type="entry name" value="AAA_14"/>
</dbReference>
<dbReference type="InterPro" id="IPR025420">
    <property type="entry name" value="DUF4143"/>
</dbReference>
<proteinExistence type="predicted"/>
<dbReference type="OrthoDB" id="9783412at2"/>
<evidence type="ECO:0000313" key="4">
    <source>
        <dbReference type="Proteomes" id="UP000006695"/>
    </source>
</evidence>
<feature type="domain" description="AAA" evidence="1">
    <location>
        <begin position="18"/>
        <end position="135"/>
    </location>
</feature>